<proteinExistence type="predicted"/>
<dbReference type="Pfam" id="PF09782">
    <property type="entry name" value="NDUF_B6"/>
    <property type="match status" value="1"/>
</dbReference>
<reference evidence="3 4" key="1">
    <citation type="submission" date="2020-11" db="EMBL/GenBank/DDBJ databases">
        <authorList>
            <person name="Wallbank WR R."/>
            <person name="Pardo Diaz C."/>
            <person name="Kozak K."/>
            <person name="Martin S."/>
            <person name="Jiggins C."/>
            <person name="Moest M."/>
            <person name="Warren A I."/>
            <person name="Generalovic N T."/>
            <person name="Byers J.R.P. K."/>
            <person name="Montejo-Kovacevich G."/>
            <person name="Yen C E."/>
        </authorList>
    </citation>
    <scope>NUCLEOTIDE SEQUENCE [LARGE SCALE GENOMIC DNA]</scope>
</reference>
<dbReference type="InterPro" id="IPR019174">
    <property type="entry name" value="NADH_DH_b-subcmplx_su6"/>
</dbReference>
<evidence type="ECO:0000313" key="4">
    <source>
        <dbReference type="Proteomes" id="UP000594454"/>
    </source>
</evidence>
<evidence type="ECO:0000256" key="2">
    <source>
        <dbReference type="SAM" id="Phobius"/>
    </source>
</evidence>
<dbReference type="AlphaFoldDB" id="A0A7R8URS5"/>
<dbReference type="PANTHER" id="PTHR21106">
    <property type="entry name" value="NADH DEHYDROGENASE [UBIQUINONE] 1 BETA SUBCOMPLEX SUBUNIT 6"/>
    <property type="match status" value="1"/>
</dbReference>
<dbReference type="GO" id="GO:0006120">
    <property type="term" value="P:mitochondrial electron transport, NADH to ubiquinone"/>
    <property type="evidence" value="ECO:0007669"/>
    <property type="project" value="InterPro"/>
</dbReference>
<dbReference type="FunCoup" id="A0A7R8URS5">
    <property type="interactions" value="87"/>
</dbReference>
<evidence type="ECO:0008006" key="5">
    <source>
        <dbReference type="Google" id="ProtNLM"/>
    </source>
</evidence>
<gene>
    <name evidence="3" type="ORF">HERILL_LOCUS8254</name>
</gene>
<dbReference type="InParanoid" id="A0A7R8URS5"/>
<dbReference type="Proteomes" id="UP000594454">
    <property type="component" value="Chromosome 3"/>
</dbReference>
<keyword evidence="4" id="KW-1185">Reference proteome</keyword>
<name>A0A7R8URS5_HERIL</name>
<dbReference type="GO" id="GO:0005739">
    <property type="term" value="C:mitochondrion"/>
    <property type="evidence" value="ECO:0007669"/>
    <property type="project" value="GOC"/>
</dbReference>
<protein>
    <recommendedName>
        <fullName evidence="5">Complex I-B17</fullName>
    </recommendedName>
</protein>
<dbReference type="PANTHER" id="PTHR21106:SF2">
    <property type="entry name" value="NADH DEHYDROGENASE [UBIQUINONE] 1 BETA SUBCOMPLEX SUBUNIT 6"/>
    <property type="match status" value="1"/>
</dbReference>
<keyword evidence="2" id="KW-1133">Transmembrane helix</keyword>
<dbReference type="EMBL" id="LR899011">
    <property type="protein sequence ID" value="CAD7085408.1"/>
    <property type="molecule type" value="Genomic_DNA"/>
</dbReference>
<accession>A0A7R8URS5</accession>
<sequence>MASSDTGGVQPMQIAGRIVRERERLIGMTDEERAWRKQWLNDQKLSHNEPRHVPELEKQLTNPIRRFYRAPLDKLCDILSPALGFRRAYAIRFWTGKAALALGFLYATTYYFKYNRNDWTRKGGWRVISSRTATRPGDPDFPRLSDRTKPSDYADRGFKKATI</sequence>
<feature type="region of interest" description="Disordered" evidence="1">
    <location>
        <begin position="136"/>
        <end position="163"/>
    </location>
</feature>
<dbReference type="OrthoDB" id="5824032at2759"/>
<feature type="compositionally biased region" description="Basic and acidic residues" evidence="1">
    <location>
        <begin position="137"/>
        <end position="163"/>
    </location>
</feature>
<dbReference type="OMA" id="IRFWTGK"/>
<feature type="transmembrane region" description="Helical" evidence="2">
    <location>
        <begin position="89"/>
        <end position="112"/>
    </location>
</feature>
<organism evidence="3 4">
    <name type="scientific">Hermetia illucens</name>
    <name type="common">Black soldier fly</name>
    <dbReference type="NCBI Taxonomy" id="343691"/>
    <lineage>
        <taxon>Eukaryota</taxon>
        <taxon>Metazoa</taxon>
        <taxon>Ecdysozoa</taxon>
        <taxon>Arthropoda</taxon>
        <taxon>Hexapoda</taxon>
        <taxon>Insecta</taxon>
        <taxon>Pterygota</taxon>
        <taxon>Neoptera</taxon>
        <taxon>Endopterygota</taxon>
        <taxon>Diptera</taxon>
        <taxon>Brachycera</taxon>
        <taxon>Stratiomyomorpha</taxon>
        <taxon>Stratiomyidae</taxon>
        <taxon>Hermetiinae</taxon>
        <taxon>Hermetia</taxon>
    </lineage>
</organism>
<keyword evidence="2" id="KW-0812">Transmembrane</keyword>
<evidence type="ECO:0000256" key="1">
    <source>
        <dbReference type="SAM" id="MobiDB-lite"/>
    </source>
</evidence>
<evidence type="ECO:0000313" key="3">
    <source>
        <dbReference type="EMBL" id="CAD7085408.1"/>
    </source>
</evidence>
<keyword evidence="2" id="KW-0472">Membrane</keyword>